<dbReference type="InterPro" id="IPR029068">
    <property type="entry name" value="Glyas_Bleomycin-R_OHBP_Dase"/>
</dbReference>
<reference evidence="1" key="3">
    <citation type="submission" date="2023-10" db="EMBL/GenBank/DDBJ databases">
        <authorList>
            <person name="Picardeau M."/>
            <person name="Thibeaux R."/>
        </authorList>
    </citation>
    <scope>NUCLEOTIDE SEQUENCE</scope>
    <source>
        <strain evidence="1">ATI7-C-A5</strain>
    </source>
</reference>
<dbReference type="OrthoDB" id="341541at2"/>
<dbReference type="Proteomes" id="UP000232122">
    <property type="component" value="Unassembled WGS sequence"/>
</dbReference>
<reference evidence="1 3" key="2">
    <citation type="journal article" date="2018" name="Microb. Genom.">
        <title>Deciphering the unexplored Leptospira diversity from soils uncovers genomic evolution to virulence.</title>
        <authorList>
            <person name="Thibeaux R."/>
            <person name="Iraola G."/>
            <person name="Ferres I."/>
            <person name="Bierque E."/>
            <person name="Girault D."/>
            <person name="Soupe-Gilbert M.E."/>
            <person name="Picardeau M."/>
            <person name="Goarant C."/>
        </authorList>
    </citation>
    <scope>NUCLEOTIDE SEQUENCE [LARGE SCALE GENOMIC DNA]</scope>
    <source>
        <strain evidence="1 3">ATI7-C-A5</strain>
    </source>
</reference>
<protein>
    <submittedName>
        <fullName evidence="2">Glyoxalase</fullName>
    </submittedName>
    <submittedName>
        <fullName evidence="1">VOC family protein</fullName>
    </submittedName>
</protein>
<dbReference type="EMBL" id="NPEF02000011">
    <property type="protein sequence ID" value="MDV6236045.1"/>
    <property type="molecule type" value="Genomic_DNA"/>
</dbReference>
<dbReference type="AlphaFoldDB" id="A0A2N0BD49"/>
<proteinExistence type="predicted"/>
<evidence type="ECO:0000313" key="2">
    <source>
        <dbReference type="EMBL" id="PJZ94486.1"/>
    </source>
</evidence>
<evidence type="ECO:0000313" key="1">
    <source>
        <dbReference type="EMBL" id="MDV6236045.1"/>
    </source>
</evidence>
<reference evidence="2" key="1">
    <citation type="submission" date="2017-07" db="EMBL/GenBank/DDBJ databases">
        <title>Leptospira spp. isolated from tropical soils.</title>
        <authorList>
            <person name="Thibeaux R."/>
            <person name="Iraola G."/>
            <person name="Ferres I."/>
            <person name="Bierque E."/>
            <person name="Girault D."/>
            <person name="Soupe-Gilbert M.-E."/>
            <person name="Picardeau M."/>
            <person name="Goarant C."/>
        </authorList>
    </citation>
    <scope>NUCLEOTIDE SEQUENCE [LARGE SCALE GENOMIC DNA]</scope>
    <source>
        <strain evidence="2">ATI7-C-A5</strain>
    </source>
</reference>
<dbReference type="RefSeq" id="WP_100747751.1">
    <property type="nucleotide sequence ID" value="NZ_NPEF02000011.1"/>
</dbReference>
<name>A0A2N0BD49_9LEPT</name>
<keyword evidence="3" id="KW-1185">Reference proteome</keyword>
<organism evidence="2">
    <name type="scientific">Leptospira ellisii</name>
    <dbReference type="NCBI Taxonomy" id="2023197"/>
    <lineage>
        <taxon>Bacteria</taxon>
        <taxon>Pseudomonadati</taxon>
        <taxon>Spirochaetota</taxon>
        <taxon>Spirochaetia</taxon>
        <taxon>Leptospirales</taxon>
        <taxon>Leptospiraceae</taxon>
        <taxon>Leptospira</taxon>
    </lineage>
</organism>
<evidence type="ECO:0000313" key="3">
    <source>
        <dbReference type="Proteomes" id="UP000232122"/>
    </source>
</evidence>
<sequence length="111" mass="12487">MIHHVAIGSKRPSVLGEFYERLPGLEKIRENKNKDGSIRSIWFRSGGSILMLESDSESKGPKALIFSASSLNPATSDSLPEFIQETEYTKYFKDPDGNLLGYSSYPEPWPF</sequence>
<dbReference type="SUPFAM" id="SSF54593">
    <property type="entry name" value="Glyoxalase/Bleomycin resistance protein/Dihydroxybiphenyl dioxygenase"/>
    <property type="match status" value="1"/>
</dbReference>
<gene>
    <name evidence="1" type="ORF">CH379_010465</name>
    <name evidence="2" type="ORF">CH379_02335</name>
</gene>
<dbReference type="Gene3D" id="3.10.180.10">
    <property type="entry name" value="2,3-Dihydroxybiphenyl 1,2-Dioxygenase, domain 1"/>
    <property type="match status" value="1"/>
</dbReference>
<accession>A0A2N0BD49</accession>
<dbReference type="EMBL" id="NPEF01000013">
    <property type="protein sequence ID" value="PJZ94486.1"/>
    <property type="molecule type" value="Genomic_DNA"/>
</dbReference>
<accession>A0A2N0BI88</accession>
<comment type="caution">
    <text evidence="2">The sequence shown here is derived from an EMBL/GenBank/DDBJ whole genome shotgun (WGS) entry which is preliminary data.</text>
</comment>